<dbReference type="FunFam" id="3.90.226.10:FF:000002">
    <property type="entry name" value="ATP-dependent Clp protease proteolytic subunit"/>
    <property type="match status" value="1"/>
</dbReference>
<dbReference type="PROSITE" id="PS00382">
    <property type="entry name" value="CLP_PROTEASE_HIS"/>
    <property type="match status" value="1"/>
</dbReference>
<dbReference type="GO" id="GO:0004252">
    <property type="term" value="F:serine-type endopeptidase activity"/>
    <property type="evidence" value="ECO:0007669"/>
    <property type="project" value="UniProtKB-UniRule"/>
</dbReference>
<keyword evidence="11" id="KW-1185">Reference proteome</keyword>
<dbReference type="InterPro" id="IPR001907">
    <property type="entry name" value="ClpP"/>
</dbReference>
<dbReference type="RefSeq" id="WP_257925063.1">
    <property type="nucleotide sequence ID" value="NZ_JAMXQV010000025.1"/>
</dbReference>
<dbReference type="PANTHER" id="PTHR10381">
    <property type="entry name" value="ATP-DEPENDENT CLP PROTEASE PROTEOLYTIC SUBUNIT"/>
    <property type="match status" value="1"/>
</dbReference>
<feature type="active site" evidence="7 8">
    <location>
        <position position="125"/>
    </location>
</feature>
<evidence type="ECO:0000256" key="9">
    <source>
        <dbReference type="RuleBase" id="RU003567"/>
    </source>
</evidence>
<dbReference type="GO" id="GO:0051117">
    <property type="term" value="F:ATPase binding"/>
    <property type="evidence" value="ECO:0007669"/>
    <property type="project" value="TreeGrafter"/>
</dbReference>
<keyword evidence="3 7" id="KW-0645">Protease</keyword>
<reference evidence="10" key="1">
    <citation type="submission" date="2022-06" db="EMBL/GenBank/DDBJ databases">
        <title>Amycolatopsis iheyaensis sp. nov., a new species of the genus Amycolatopsis isolated from soil in Iheya island, Japan.</title>
        <authorList>
            <person name="Ngamcharungchit C."/>
            <person name="Kanto H."/>
            <person name="Take A."/>
            <person name="Intra B."/>
            <person name="Matsumoto A."/>
            <person name="Panbangred W."/>
            <person name="Inahashi Y."/>
        </authorList>
    </citation>
    <scope>NUCLEOTIDE SEQUENCE</scope>
    <source>
        <strain evidence="10">OK19-0408</strain>
    </source>
</reference>
<dbReference type="EC" id="3.4.21.92" evidence="7"/>
<name>A0A9X2NGM8_9PSEU</name>
<keyword evidence="4 7" id="KW-0378">Hydrolase</keyword>
<dbReference type="EMBL" id="JAMXQV010000025">
    <property type="protein sequence ID" value="MCR6488446.1"/>
    <property type="molecule type" value="Genomic_DNA"/>
</dbReference>
<dbReference type="PANTHER" id="PTHR10381:SF70">
    <property type="entry name" value="ATP-DEPENDENT CLP PROTEASE PROTEOLYTIC SUBUNIT"/>
    <property type="match status" value="1"/>
</dbReference>
<dbReference type="AlphaFoldDB" id="A0A9X2NGM8"/>
<sequence length="208" mass="22236">MAGIGHPTASTPVSGLSWGDSLYDRLLAQRIIVLGQEVNDEIGNKLCAQMLLLAAEDPSADIAMYINSPGGSITAGMAIYDTMNLISCDVATYAMGMAASMGQFLLTAGHPGKRYALPNAEILMHQPLGGVGGSESDIAIQADRLRRMKKRMASLIAEHSGQSPERIMLDSERDRWFGADEAKEYGLVDHVITRASDTSATNPTQPGR</sequence>
<protein>
    <recommendedName>
        <fullName evidence="7 9">ATP-dependent Clp protease proteolytic subunit</fullName>
        <ecNumber evidence="7">3.4.21.92</ecNumber>
    </recommendedName>
    <alternativeName>
        <fullName evidence="7">Endopeptidase Clp</fullName>
    </alternativeName>
</protein>
<keyword evidence="5 7" id="KW-0720">Serine protease</keyword>
<evidence type="ECO:0000313" key="10">
    <source>
        <dbReference type="EMBL" id="MCR6488446.1"/>
    </source>
</evidence>
<evidence type="ECO:0000256" key="1">
    <source>
        <dbReference type="ARBA" id="ARBA00007039"/>
    </source>
</evidence>
<comment type="function">
    <text evidence="7">Cleaves peptides in various proteins in a process that requires ATP hydrolysis. Has a chymotrypsin-like activity. Plays a major role in the degradation of misfolded proteins.</text>
</comment>
<evidence type="ECO:0000256" key="8">
    <source>
        <dbReference type="PROSITE-ProRule" id="PRU10086"/>
    </source>
</evidence>
<comment type="subcellular location">
    <subcellularLocation>
        <location evidence="7">Cytoplasm</location>
    </subcellularLocation>
</comment>
<dbReference type="NCBIfam" id="NF009205">
    <property type="entry name" value="PRK12553.1"/>
    <property type="match status" value="1"/>
</dbReference>
<dbReference type="Proteomes" id="UP001144096">
    <property type="component" value="Unassembled WGS sequence"/>
</dbReference>
<dbReference type="Gene3D" id="3.90.226.10">
    <property type="entry name" value="2-enoyl-CoA Hydratase, Chain A, domain 1"/>
    <property type="match status" value="1"/>
</dbReference>
<dbReference type="GO" id="GO:0009368">
    <property type="term" value="C:endopeptidase Clp complex"/>
    <property type="evidence" value="ECO:0007669"/>
    <property type="project" value="TreeGrafter"/>
</dbReference>
<dbReference type="NCBIfam" id="NF001368">
    <property type="entry name" value="PRK00277.1"/>
    <property type="match status" value="1"/>
</dbReference>
<dbReference type="GO" id="GO:0004176">
    <property type="term" value="F:ATP-dependent peptidase activity"/>
    <property type="evidence" value="ECO:0007669"/>
    <property type="project" value="InterPro"/>
</dbReference>
<dbReference type="SUPFAM" id="SSF52096">
    <property type="entry name" value="ClpP/crotonase"/>
    <property type="match status" value="1"/>
</dbReference>
<dbReference type="CDD" id="cd07017">
    <property type="entry name" value="S14_ClpP_2"/>
    <property type="match status" value="1"/>
</dbReference>
<dbReference type="InterPro" id="IPR023562">
    <property type="entry name" value="ClpP/TepA"/>
</dbReference>
<dbReference type="InterPro" id="IPR033135">
    <property type="entry name" value="ClpP_His_AS"/>
</dbReference>
<evidence type="ECO:0000256" key="4">
    <source>
        <dbReference type="ARBA" id="ARBA00022801"/>
    </source>
</evidence>
<comment type="subunit">
    <text evidence="7">Fourteen ClpP subunits assemble into 2 heptameric rings which stack back to back to give a disk-like structure with a central cavity, resembling the structure of eukaryotic proteasomes.</text>
</comment>
<dbReference type="GO" id="GO:0005737">
    <property type="term" value="C:cytoplasm"/>
    <property type="evidence" value="ECO:0007669"/>
    <property type="project" value="UniProtKB-SubCell"/>
</dbReference>
<dbReference type="InterPro" id="IPR029045">
    <property type="entry name" value="ClpP/crotonase-like_dom_sf"/>
</dbReference>
<dbReference type="HAMAP" id="MF_00444">
    <property type="entry name" value="ClpP"/>
    <property type="match status" value="1"/>
</dbReference>
<proteinExistence type="inferred from homology"/>
<evidence type="ECO:0000256" key="2">
    <source>
        <dbReference type="ARBA" id="ARBA00022490"/>
    </source>
</evidence>
<evidence type="ECO:0000313" key="11">
    <source>
        <dbReference type="Proteomes" id="UP001144096"/>
    </source>
</evidence>
<dbReference type="Pfam" id="PF00574">
    <property type="entry name" value="CLP_protease"/>
    <property type="match status" value="1"/>
</dbReference>
<keyword evidence="2 7" id="KW-0963">Cytoplasm</keyword>
<comment type="similarity">
    <text evidence="1 7 9">Belongs to the peptidase S14 family.</text>
</comment>
<feature type="active site" description="Nucleophile" evidence="7">
    <location>
        <position position="100"/>
    </location>
</feature>
<evidence type="ECO:0000256" key="7">
    <source>
        <dbReference type="HAMAP-Rule" id="MF_00444"/>
    </source>
</evidence>
<evidence type="ECO:0000256" key="3">
    <source>
        <dbReference type="ARBA" id="ARBA00022670"/>
    </source>
</evidence>
<comment type="catalytic activity">
    <reaction evidence="6 7 8">
        <text>Hydrolysis of proteins to small peptides in the presence of ATP and magnesium. alpha-casein is the usual test substrate. In the absence of ATP, only oligopeptides shorter than five residues are hydrolyzed (such as succinyl-Leu-Tyr-|-NHMec, and Leu-Tyr-Leu-|-Tyr-Trp, in which cleavage of the -Tyr-|-Leu- and -Tyr-|-Trp bonds also occurs).</text>
        <dbReference type="EC" id="3.4.21.92"/>
    </reaction>
</comment>
<evidence type="ECO:0000256" key="6">
    <source>
        <dbReference type="ARBA" id="ARBA00034021"/>
    </source>
</evidence>
<gene>
    <name evidence="7" type="primary">clpP</name>
    <name evidence="10" type="ORF">M8542_37025</name>
</gene>
<dbReference type="PRINTS" id="PR00127">
    <property type="entry name" value="CLPPROTEASEP"/>
</dbReference>
<comment type="caution">
    <text evidence="10">The sequence shown here is derived from an EMBL/GenBank/DDBJ whole genome shotgun (WGS) entry which is preliminary data.</text>
</comment>
<organism evidence="10 11">
    <name type="scientific">Amycolatopsis iheyensis</name>
    <dbReference type="NCBI Taxonomy" id="2945988"/>
    <lineage>
        <taxon>Bacteria</taxon>
        <taxon>Bacillati</taxon>
        <taxon>Actinomycetota</taxon>
        <taxon>Actinomycetes</taxon>
        <taxon>Pseudonocardiales</taxon>
        <taxon>Pseudonocardiaceae</taxon>
        <taxon>Amycolatopsis</taxon>
    </lineage>
</organism>
<accession>A0A9X2NGM8</accession>
<dbReference type="GO" id="GO:0006515">
    <property type="term" value="P:protein quality control for misfolded or incompletely synthesized proteins"/>
    <property type="evidence" value="ECO:0007669"/>
    <property type="project" value="TreeGrafter"/>
</dbReference>
<evidence type="ECO:0000256" key="5">
    <source>
        <dbReference type="ARBA" id="ARBA00022825"/>
    </source>
</evidence>